<reference evidence="1 2" key="1">
    <citation type="journal article" date="2019" name="New Phytol.">
        <title>Comparative genomics reveals unique wood-decay strategies and fruiting body development in the Schizophyllaceae.</title>
        <authorList>
            <person name="Almasi E."/>
            <person name="Sahu N."/>
            <person name="Krizsan K."/>
            <person name="Balint B."/>
            <person name="Kovacs G.M."/>
            <person name="Kiss B."/>
            <person name="Cseklye J."/>
            <person name="Drula E."/>
            <person name="Henrissat B."/>
            <person name="Nagy I."/>
            <person name="Chovatia M."/>
            <person name="Adam C."/>
            <person name="LaButti K."/>
            <person name="Lipzen A."/>
            <person name="Riley R."/>
            <person name="Grigoriev I.V."/>
            <person name="Nagy L.G."/>
        </authorList>
    </citation>
    <scope>NUCLEOTIDE SEQUENCE [LARGE SCALE GENOMIC DNA]</scope>
    <source>
        <strain evidence="1 2">NL-1724</strain>
    </source>
</reference>
<gene>
    <name evidence="1" type="ORF">BD626DRAFT_478713</name>
</gene>
<sequence>MIPAGTGRRHRPAGLANAAGSMSFMGAAPHRNGVLEVGFCQIPGLPQINAFTAEFITHRYGHTAVLFHPNGIAVQPNGAVNQQVFYMNNLLNVPPLNIFRIEYVDNQGNWVPVPLHPMFPAIYILVHHRAHRIVISGVIWEIWLPQMQQSRQAIGPGAHNLLL</sequence>
<comment type="caution">
    <text evidence="1">The sequence shown here is derived from an EMBL/GenBank/DDBJ whole genome shotgun (WGS) entry which is preliminary data.</text>
</comment>
<dbReference type="Proteomes" id="UP000320762">
    <property type="component" value="Unassembled WGS sequence"/>
</dbReference>
<evidence type="ECO:0000313" key="1">
    <source>
        <dbReference type="EMBL" id="TRM67401.1"/>
    </source>
</evidence>
<protein>
    <submittedName>
        <fullName evidence="1">Uncharacterized protein</fullName>
    </submittedName>
</protein>
<accession>A0A550CRI0</accession>
<dbReference type="EMBL" id="VDMD01000002">
    <property type="protein sequence ID" value="TRM67401.1"/>
    <property type="molecule type" value="Genomic_DNA"/>
</dbReference>
<proteinExistence type="predicted"/>
<organism evidence="1 2">
    <name type="scientific">Schizophyllum amplum</name>
    <dbReference type="NCBI Taxonomy" id="97359"/>
    <lineage>
        <taxon>Eukaryota</taxon>
        <taxon>Fungi</taxon>
        <taxon>Dikarya</taxon>
        <taxon>Basidiomycota</taxon>
        <taxon>Agaricomycotina</taxon>
        <taxon>Agaricomycetes</taxon>
        <taxon>Agaricomycetidae</taxon>
        <taxon>Agaricales</taxon>
        <taxon>Schizophyllaceae</taxon>
        <taxon>Schizophyllum</taxon>
    </lineage>
</organism>
<dbReference type="AlphaFoldDB" id="A0A550CRI0"/>
<name>A0A550CRI0_9AGAR</name>
<keyword evidence="2" id="KW-1185">Reference proteome</keyword>
<evidence type="ECO:0000313" key="2">
    <source>
        <dbReference type="Proteomes" id="UP000320762"/>
    </source>
</evidence>